<proteinExistence type="predicted"/>
<keyword evidence="3" id="KW-0472">Membrane</keyword>
<keyword evidence="3" id="KW-1133">Transmembrane helix</keyword>
<dbReference type="PANTHER" id="PTHR46388:SF2">
    <property type="entry name" value="NHL REPEAT-CONTAINING PROTEIN 2"/>
    <property type="match status" value="1"/>
</dbReference>
<evidence type="ECO:0000313" key="4">
    <source>
        <dbReference type="EMBL" id="BAL91933.1"/>
    </source>
</evidence>
<keyword evidence="3" id="KW-0812">Transmembrane</keyword>
<dbReference type="KEGG" id="ams:AMIS_67130"/>
<dbReference type="STRING" id="512565.AMIS_67130"/>
<dbReference type="EMBL" id="AP012319">
    <property type="protein sequence ID" value="BAL91933.1"/>
    <property type="molecule type" value="Genomic_DNA"/>
</dbReference>
<feature type="repeat" description="NHL" evidence="2">
    <location>
        <begin position="1"/>
        <end position="31"/>
    </location>
</feature>
<dbReference type="PANTHER" id="PTHR46388">
    <property type="entry name" value="NHL REPEAT-CONTAINING PROTEIN 2"/>
    <property type="match status" value="1"/>
</dbReference>
<keyword evidence="5" id="KW-1185">Reference proteome</keyword>
<dbReference type="PROSITE" id="PS51125">
    <property type="entry name" value="NHL"/>
    <property type="match status" value="2"/>
</dbReference>
<dbReference type="PATRIC" id="fig|512565.3.peg.6714"/>
<evidence type="ECO:0000256" key="2">
    <source>
        <dbReference type="PROSITE-ProRule" id="PRU00504"/>
    </source>
</evidence>
<dbReference type="Pfam" id="PF01436">
    <property type="entry name" value="NHL"/>
    <property type="match status" value="1"/>
</dbReference>
<organism evidence="4 5">
    <name type="scientific">Actinoplanes missouriensis (strain ATCC 14538 / DSM 43046 / CBS 188.64 / JCM 3121 / NBRC 102363 / NCIMB 12654 / NRRL B-3342 / UNCC 431)</name>
    <dbReference type="NCBI Taxonomy" id="512565"/>
    <lineage>
        <taxon>Bacteria</taxon>
        <taxon>Bacillati</taxon>
        <taxon>Actinomycetota</taxon>
        <taxon>Actinomycetes</taxon>
        <taxon>Micromonosporales</taxon>
        <taxon>Micromonosporaceae</taxon>
        <taxon>Actinoplanes</taxon>
    </lineage>
</organism>
<dbReference type="InterPro" id="IPR001258">
    <property type="entry name" value="NHL_repeat"/>
</dbReference>
<dbReference type="SUPFAM" id="SSF101898">
    <property type="entry name" value="NHL repeat"/>
    <property type="match status" value="1"/>
</dbReference>
<dbReference type="AlphaFoldDB" id="I0HFZ6"/>
<keyword evidence="1" id="KW-0677">Repeat</keyword>
<evidence type="ECO:0000313" key="5">
    <source>
        <dbReference type="Proteomes" id="UP000007882"/>
    </source>
</evidence>
<dbReference type="eggNOG" id="COG3386">
    <property type="taxonomic scope" value="Bacteria"/>
</dbReference>
<dbReference type="Gene3D" id="2.120.10.30">
    <property type="entry name" value="TolB, C-terminal domain"/>
    <property type="match status" value="1"/>
</dbReference>
<dbReference type="Proteomes" id="UP000007882">
    <property type="component" value="Chromosome"/>
</dbReference>
<feature type="repeat" description="NHL" evidence="2">
    <location>
        <begin position="114"/>
        <end position="141"/>
    </location>
</feature>
<dbReference type="HOGENOM" id="CLU_835844_0_0_11"/>
<reference evidence="4 5" key="1">
    <citation type="submission" date="2012-02" db="EMBL/GenBank/DDBJ databases">
        <title>Complete genome sequence of Actinoplanes missouriensis 431 (= NBRC 102363).</title>
        <authorList>
            <person name="Ohnishi Y."/>
            <person name="Ishikawa J."/>
            <person name="Sekine M."/>
            <person name="Hosoyama A."/>
            <person name="Harada T."/>
            <person name="Narita H."/>
            <person name="Hata T."/>
            <person name="Konno Y."/>
            <person name="Tutikane K."/>
            <person name="Fujita N."/>
            <person name="Horinouchi S."/>
            <person name="Hayakawa M."/>
        </authorList>
    </citation>
    <scope>NUCLEOTIDE SEQUENCE [LARGE SCALE GENOMIC DNA]</scope>
    <source>
        <strain evidence="5">ATCC 14538 / DSM 43046 / CBS 188.64 / JCM 3121 / NBRC 102363 / NCIMB 12654 / NRRL B-3342 / UNCC 431</strain>
    </source>
</reference>
<accession>I0HFZ6</accession>
<name>I0HFZ6_ACTM4</name>
<dbReference type="InterPro" id="IPR011042">
    <property type="entry name" value="6-blade_b-propeller_TolB-like"/>
</dbReference>
<protein>
    <recommendedName>
        <fullName evidence="6">NHL repeat-containing protein</fullName>
    </recommendedName>
</protein>
<gene>
    <name evidence="4" type="ordered locus">AMIS_67130</name>
</gene>
<evidence type="ECO:0000256" key="1">
    <source>
        <dbReference type="ARBA" id="ARBA00022737"/>
    </source>
</evidence>
<feature type="transmembrane region" description="Helical" evidence="3">
    <location>
        <begin position="293"/>
        <end position="314"/>
    </location>
</feature>
<dbReference type="Gene3D" id="2.40.10.500">
    <property type="match status" value="1"/>
</dbReference>
<evidence type="ECO:0008006" key="6">
    <source>
        <dbReference type="Google" id="ProtNLM"/>
    </source>
</evidence>
<sequence>MNNPTGIAVGPDGTVYVSDSGNHVVRAISTNGTIRTVAGTGRDGAGAPEPAVGAKATDVPPAFPNDLAVGQDGTVFIADGRTVRVYALAPDGTISVRADASTGNGVLPSPMGAPSGLAVAPDGTLYIADRANYQIIALGPDGSVRLAAGGMGGSVTDSSGLATETPVGPVTGIAADTSGDLWISSASALLRLSGTTLTKVTEPVGSVATVSAGRDGVYLVDQQERAVRRLTRDNRVSTVATFAPTQQPILWAAAAAAPDGPIYLVDNAANRVLAAGIGSAASDGTAQGNNRVWWPYAVGAVALLAVLLIGAWVVRRRRPESHWRTETGADHA</sequence>
<evidence type="ECO:0000256" key="3">
    <source>
        <dbReference type="SAM" id="Phobius"/>
    </source>
</evidence>